<dbReference type="InterPro" id="IPR041677">
    <property type="entry name" value="DNA2/NAM7_AAA_11"/>
</dbReference>
<feature type="compositionally biased region" description="Acidic residues" evidence="1">
    <location>
        <begin position="1154"/>
        <end position="1174"/>
    </location>
</feature>
<dbReference type="Pfam" id="PF10382">
    <property type="entry name" value="ZGRF1-like_N"/>
    <property type="match status" value="2"/>
</dbReference>
<feature type="domain" description="5'-3' DNA helicase ZGRF1-like N-terminal" evidence="2">
    <location>
        <begin position="139"/>
        <end position="209"/>
    </location>
</feature>
<dbReference type="Gene3D" id="3.40.50.300">
    <property type="entry name" value="P-loop containing nucleotide triphosphate hydrolases"/>
    <property type="match status" value="2"/>
</dbReference>
<feature type="compositionally biased region" description="Low complexity" evidence="1">
    <location>
        <begin position="1032"/>
        <end position="1041"/>
    </location>
</feature>
<proteinExistence type="predicted"/>
<dbReference type="InterPro" id="IPR045055">
    <property type="entry name" value="DNA2/NAM7-like"/>
</dbReference>
<evidence type="ECO:0000259" key="4">
    <source>
        <dbReference type="Pfam" id="PF13087"/>
    </source>
</evidence>
<evidence type="ECO:0000256" key="1">
    <source>
        <dbReference type="SAM" id="MobiDB-lite"/>
    </source>
</evidence>
<reference evidence="5" key="1">
    <citation type="submission" date="2022-07" db="EMBL/GenBank/DDBJ databases">
        <title>Phylogenomic reconstructions and comparative analyses of Kickxellomycotina fungi.</title>
        <authorList>
            <person name="Reynolds N.K."/>
            <person name="Stajich J.E."/>
            <person name="Barry K."/>
            <person name="Grigoriev I.V."/>
            <person name="Crous P."/>
            <person name="Smith M.E."/>
        </authorList>
    </citation>
    <scope>NUCLEOTIDE SEQUENCE</scope>
    <source>
        <strain evidence="5">RSA 861</strain>
    </source>
</reference>
<feature type="domain" description="DNA2/NAM7 helicase helicase" evidence="3">
    <location>
        <begin position="708"/>
        <end position="789"/>
    </location>
</feature>
<dbReference type="GO" id="GO:0004386">
    <property type="term" value="F:helicase activity"/>
    <property type="evidence" value="ECO:0007669"/>
    <property type="project" value="InterPro"/>
</dbReference>
<dbReference type="GO" id="GO:0016604">
    <property type="term" value="C:nuclear body"/>
    <property type="evidence" value="ECO:0007669"/>
    <property type="project" value="TreeGrafter"/>
</dbReference>
<dbReference type="GO" id="GO:0001147">
    <property type="term" value="F:transcription termination site sequence-specific DNA binding"/>
    <property type="evidence" value="ECO:0007669"/>
    <property type="project" value="TreeGrafter"/>
</dbReference>
<dbReference type="InterPro" id="IPR027417">
    <property type="entry name" value="P-loop_NTPase"/>
</dbReference>
<dbReference type="GO" id="GO:0006369">
    <property type="term" value="P:termination of RNA polymerase II transcription"/>
    <property type="evidence" value="ECO:0007669"/>
    <property type="project" value="TreeGrafter"/>
</dbReference>
<feature type="region of interest" description="Disordered" evidence="1">
    <location>
        <begin position="1032"/>
        <end position="1072"/>
    </location>
</feature>
<gene>
    <name evidence="5" type="ORF">IWQ60_006083</name>
</gene>
<evidence type="ECO:0000313" key="5">
    <source>
        <dbReference type="EMBL" id="KAJ1923112.1"/>
    </source>
</evidence>
<sequence length="1174" mass="128391">MSQRYVVLYTKQKTKKVKSWVDGFADHAPQSASITLRDEDEKTVGVFRLKKAQAALTVDDELDIGAYLLQVVSAPASEAASAGAVDKPPKSKAPAADPVSVGDAVAPAETSPAKLSSTTGPPDGPNVATERTATGAGKVIMYRALYTNQKTKKVKAWQDGTVKYCPATKSLQLYDDDKTPLAKKRYPGEIRDLLDEEFDFGRYIVIIESPTPSATATCTPSNGKHGLATTTIRRTAKFRKVSMVTVSGTGQEASTTTGDESVTVLSAGPTDRVASGPQAGVPGPAPAMVKKTGREFKAPTASPTELAFREAKGPAHNLKSLRGLELKPSFTLLQDYQVGFRGLLMEHLQVLLNEFKVHLQSALSRYTGTLAKHGQLEKHLRRCGIGYYTGVTVRRPYFDRSRVDALDLLLPSKEHHSKYSKHDLWIISEDPDFNRTASTVLGHSTFYGPSSNKAVEVQLVSDRDRRVAGEWFNRSRTDEDLFAIRAFNAGTEWTMMETLESDLATVPVLPLLLRPTTSEADERSLAGMESAVATRDHLDLALARPADPREPDGLADWLARSLANHLLNPDQQAVIVRFVYRLLFSRGGASEGPTRSVTLVHGPFGTGKSYLIAVLVLVVEQLRADLLALEPEHDAAHWRILITSMTNVAVDRVLMSLANLGYRSFIRVGSLKRIARRVLPFTVRASTGDASEDVKELEAMLKDPMLDEEEEAWLRETIDNFRSKEQRNRVAQAFVIGTTCLAATQDILADYEIPITILDEVSQIPEPLGLIPVARFRCRHLVMVGDPNQVRVLKSVALEGQIGYRPTFLRTQYRCHPAIADVCSDLFYDGALRHGVGAADRPALLPQFPALCFIDVAGKEIGIIIRLVHRMITSLAADATIGVIALYKEQADRLVVAVDQLPIVQEQRSRIQISTVDAFQGSEKNVIILSCVRTDKIGFIQSPHRVNVALSRAKEHMVIVGSKTLLLTDPLWRLVITKHYKAISNESDDSPADRWMLDGTQLPTLMANWTGPAVDTDVVTLSITSEEVWSQSQSSSFSSSQAAVRPAGDPPTVGLSRPDPADDERPPSPPTEAGARLRAILARLPRRPASALAPEPEPAPRFQLTEPPVDVAVDRSAGKAAAEAMDDELAALDQLIASSQSQFEAGEDRAPLELNDEEDLAFLNFDPDDSQEAF</sequence>
<feature type="domain" description="5'-3' DNA helicase ZGRF1-like N-terminal" evidence="2">
    <location>
        <begin position="4"/>
        <end position="74"/>
    </location>
</feature>
<dbReference type="Pfam" id="PF13086">
    <property type="entry name" value="AAA_11"/>
    <property type="match status" value="2"/>
</dbReference>
<dbReference type="InterPro" id="IPR041679">
    <property type="entry name" value="DNA2/NAM7-like_C"/>
</dbReference>
<dbReference type="InterPro" id="IPR018838">
    <property type="entry name" value="ZGRF1-like_N"/>
</dbReference>
<dbReference type="PANTHER" id="PTHR10887:SF531">
    <property type="entry name" value="PROTEIN ZGRF1"/>
    <property type="match status" value="1"/>
</dbReference>
<dbReference type="CDD" id="cd18808">
    <property type="entry name" value="SF1_C_Upf1"/>
    <property type="match status" value="1"/>
</dbReference>
<dbReference type="AlphaFoldDB" id="A0A9W8DU13"/>
<evidence type="ECO:0000259" key="2">
    <source>
        <dbReference type="Pfam" id="PF10382"/>
    </source>
</evidence>
<accession>A0A9W8DU13</accession>
<dbReference type="Proteomes" id="UP001150569">
    <property type="component" value="Unassembled WGS sequence"/>
</dbReference>
<feature type="region of interest" description="Disordered" evidence="1">
    <location>
        <begin position="81"/>
        <end position="128"/>
    </location>
</feature>
<dbReference type="OrthoDB" id="6513042at2759"/>
<dbReference type="PANTHER" id="PTHR10887">
    <property type="entry name" value="DNA2/NAM7 HELICASE FAMILY"/>
    <property type="match status" value="1"/>
</dbReference>
<comment type="caution">
    <text evidence="5">The sequence shown here is derived from an EMBL/GenBank/DDBJ whole genome shotgun (WGS) entry which is preliminary data.</text>
</comment>
<dbReference type="SUPFAM" id="SSF52540">
    <property type="entry name" value="P-loop containing nucleoside triphosphate hydrolases"/>
    <property type="match status" value="1"/>
</dbReference>
<name>A0A9W8DU13_9FUNG</name>
<feature type="domain" description="DNA2/NAM7 helicase helicase" evidence="3">
    <location>
        <begin position="595"/>
        <end position="695"/>
    </location>
</feature>
<feature type="compositionally biased region" description="Low complexity" evidence="1">
    <location>
        <begin position="81"/>
        <end position="100"/>
    </location>
</feature>
<feature type="domain" description="DNA2/NAM7 helicase-like C-terminal" evidence="4">
    <location>
        <begin position="804"/>
        <end position="963"/>
    </location>
</feature>
<protein>
    <submittedName>
        <fullName evidence="5">Uncharacterized protein</fullName>
    </submittedName>
</protein>
<evidence type="ECO:0000259" key="3">
    <source>
        <dbReference type="Pfam" id="PF13086"/>
    </source>
</evidence>
<keyword evidence="6" id="KW-1185">Reference proteome</keyword>
<evidence type="ECO:0000313" key="6">
    <source>
        <dbReference type="Proteomes" id="UP001150569"/>
    </source>
</evidence>
<organism evidence="5 6">
    <name type="scientific">Tieghemiomyces parasiticus</name>
    <dbReference type="NCBI Taxonomy" id="78921"/>
    <lineage>
        <taxon>Eukaryota</taxon>
        <taxon>Fungi</taxon>
        <taxon>Fungi incertae sedis</taxon>
        <taxon>Zoopagomycota</taxon>
        <taxon>Kickxellomycotina</taxon>
        <taxon>Dimargaritomycetes</taxon>
        <taxon>Dimargaritales</taxon>
        <taxon>Dimargaritaceae</taxon>
        <taxon>Tieghemiomyces</taxon>
    </lineage>
</organism>
<dbReference type="InterPro" id="IPR047187">
    <property type="entry name" value="SF1_C_Upf1"/>
</dbReference>
<dbReference type="Pfam" id="PF13087">
    <property type="entry name" value="AAA_12"/>
    <property type="match status" value="1"/>
</dbReference>
<feature type="region of interest" description="Disordered" evidence="1">
    <location>
        <begin position="1142"/>
        <end position="1174"/>
    </location>
</feature>
<dbReference type="EMBL" id="JANBPT010000354">
    <property type="protein sequence ID" value="KAJ1923112.1"/>
    <property type="molecule type" value="Genomic_DNA"/>
</dbReference>